<evidence type="ECO:0000256" key="1">
    <source>
        <dbReference type="SAM" id="Phobius"/>
    </source>
</evidence>
<keyword evidence="1" id="KW-0812">Transmembrane</keyword>
<feature type="chain" id="PRO_5021981025" evidence="2">
    <location>
        <begin position="30"/>
        <end position="445"/>
    </location>
</feature>
<dbReference type="EMBL" id="VLKY01000003">
    <property type="protein sequence ID" value="TWI56696.1"/>
    <property type="molecule type" value="Genomic_DNA"/>
</dbReference>
<dbReference type="Pfam" id="PF24961">
    <property type="entry name" value="NfeD_membrane"/>
    <property type="match status" value="1"/>
</dbReference>
<reference evidence="5 6" key="1">
    <citation type="journal article" date="2015" name="Stand. Genomic Sci.">
        <title>Genomic Encyclopedia of Bacterial and Archaeal Type Strains, Phase III: the genomes of soil and plant-associated and newly described type strains.</title>
        <authorList>
            <person name="Whitman W.B."/>
            <person name="Woyke T."/>
            <person name="Klenk H.P."/>
            <person name="Zhou Y."/>
            <person name="Lilburn T.G."/>
            <person name="Beck B.J."/>
            <person name="De Vos P."/>
            <person name="Vandamme P."/>
            <person name="Eisen J.A."/>
            <person name="Garrity G."/>
            <person name="Hugenholtz P."/>
            <person name="Kyrpides N.C."/>
        </authorList>
    </citation>
    <scope>NUCLEOTIDE SEQUENCE [LARGE SCALE GENOMIC DNA]</scope>
    <source>
        <strain evidence="5 6">CGMCC 1.6858</strain>
    </source>
</reference>
<feature type="transmembrane region" description="Helical" evidence="1">
    <location>
        <begin position="315"/>
        <end position="334"/>
    </location>
</feature>
<evidence type="ECO:0000259" key="4">
    <source>
        <dbReference type="Pfam" id="PF25145"/>
    </source>
</evidence>
<dbReference type="PANTHER" id="PTHR33507">
    <property type="entry name" value="INNER MEMBRANE PROTEIN YBBJ"/>
    <property type="match status" value="1"/>
</dbReference>
<keyword evidence="6" id="KW-1185">Reference proteome</keyword>
<keyword evidence="5" id="KW-0378">Hydrolase</keyword>
<dbReference type="InterPro" id="IPR056739">
    <property type="entry name" value="NfeD_membrane"/>
</dbReference>
<dbReference type="SUPFAM" id="SSF141322">
    <property type="entry name" value="NfeD domain-like"/>
    <property type="match status" value="1"/>
</dbReference>
<dbReference type="GO" id="GO:0006508">
    <property type="term" value="P:proteolysis"/>
    <property type="evidence" value="ECO:0007669"/>
    <property type="project" value="UniProtKB-KW"/>
</dbReference>
<dbReference type="InterPro" id="IPR012340">
    <property type="entry name" value="NA-bd_OB-fold"/>
</dbReference>
<keyword evidence="1" id="KW-1133">Transmembrane helix</keyword>
<evidence type="ECO:0000313" key="6">
    <source>
        <dbReference type="Proteomes" id="UP000316905"/>
    </source>
</evidence>
<evidence type="ECO:0000256" key="2">
    <source>
        <dbReference type="SAM" id="SignalP"/>
    </source>
</evidence>
<accession>A0A562QKW9</accession>
<evidence type="ECO:0000313" key="5">
    <source>
        <dbReference type="EMBL" id="TWI56696.1"/>
    </source>
</evidence>
<proteinExistence type="predicted"/>
<keyword evidence="1" id="KW-0472">Membrane</keyword>
<dbReference type="PANTHER" id="PTHR33507:SF4">
    <property type="entry name" value="NODULATION COMPETITIVENESS PROTEIN NFED"/>
    <property type="match status" value="1"/>
</dbReference>
<feature type="transmembrane region" description="Helical" evidence="1">
    <location>
        <begin position="291"/>
        <end position="308"/>
    </location>
</feature>
<dbReference type="GO" id="GO:0008233">
    <property type="term" value="F:peptidase activity"/>
    <property type="evidence" value="ECO:0007669"/>
    <property type="project" value="UniProtKB-KW"/>
</dbReference>
<dbReference type="InterPro" id="IPR052165">
    <property type="entry name" value="Membrane_assoc_protease"/>
</dbReference>
<dbReference type="Pfam" id="PF25145">
    <property type="entry name" value="NfeD1b_N"/>
    <property type="match status" value="1"/>
</dbReference>
<evidence type="ECO:0000259" key="3">
    <source>
        <dbReference type="Pfam" id="PF24961"/>
    </source>
</evidence>
<protein>
    <submittedName>
        <fullName evidence="5">Membrane-bound serine protease (ClpP class)</fullName>
    </submittedName>
</protein>
<dbReference type="CDD" id="cd07020">
    <property type="entry name" value="Clp_protease_NfeD_1"/>
    <property type="match status" value="1"/>
</dbReference>
<feature type="domain" description="NfeD1b N-terminal" evidence="4">
    <location>
        <begin position="34"/>
        <end position="190"/>
    </location>
</feature>
<dbReference type="Gene3D" id="2.40.50.140">
    <property type="entry name" value="Nucleic acid-binding proteins"/>
    <property type="match status" value="1"/>
</dbReference>
<dbReference type="AlphaFoldDB" id="A0A562QKW9"/>
<feature type="domain" description="NfeD integral membrane" evidence="3">
    <location>
        <begin position="247"/>
        <end position="362"/>
    </location>
</feature>
<dbReference type="RefSeq" id="WP_244308959.1">
    <property type="nucleotide sequence ID" value="NZ_VLKY01000003.1"/>
</dbReference>
<dbReference type="Proteomes" id="UP000316905">
    <property type="component" value="Unassembled WGS sequence"/>
</dbReference>
<dbReference type="Gene3D" id="3.90.226.10">
    <property type="entry name" value="2-enoyl-CoA Hydratase, Chain A, domain 1"/>
    <property type="match status" value="1"/>
</dbReference>
<keyword evidence="5" id="KW-0645">Protease</keyword>
<keyword evidence="2" id="KW-0732">Signal</keyword>
<feature type="signal peptide" evidence="2">
    <location>
        <begin position="1"/>
        <end position="29"/>
    </location>
</feature>
<feature type="transmembrane region" description="Helical" evidence="1">
    <location>
        <begin position="346"/>
        <end position="367"/>
    </location>
</feature>
<organism evidence="5 6">
    <name type="scientific">Pseudomonas duriflava</name>
    <dbReference type="NCBI Taxonomy" id="459528"/>
    <lineage>
        <taxon>Bacteria</taxon>
        <taxon>Pseudomonadati</taxon>
        <taxon>Pseudomonadota</taxon>
        <taxon>Gammaproteobacteria</taxon>
        <taxon>Pseudomonadales</taxon>
        <taxon>Pseudomonadaceae</taxon>
        <taxon>Pseudomonas</taxon>
    </lineage>
</organism>
<dbReference type="FunFam" id="3.90.226.10:FF:000089">
    <property type="entry name" value="Membrane-bound serine protease"/>
    <property type="match status" value="1"/>
</dbReference>
<name>A0A562QKW9_9PSED</name>
<gene>
    <name evidence="5" type="ORF">IQ22_01148</name>
</gene>
<sequence length="445" mass="47036">MRRTRITCSMLFVWLGWLALLLSTVPAWAAPAPVVVVPLQGAIGPATSAYVLRGLEQARERGAQLVVLQLDTPGGLDLAMRDIIRAILDSPFPVAGYVAPGGARAASAGTYILYACHIAAMAPGTNLGAATPISLMGQDGESTAATRKSINDASAYIRGLAELRGRNVQWAERAVREAVSLPATEALQEHVIDQIATDVPDLLTRLDGLSVSIHGEQRVLHPLGAELITITPTWHERLLALITNPSVALILLMLGFYGLVFELLMPGIGVPGIMGSICLLVALYALHLLPLNYAGAALLLLGLGLMVAEAMVPSFGILGLGGLIAFASGAFMLIDTEAPGFGISLWLIASLALLSALFLAVIVGMALQARRQKVVTGDEKLTGTLAQVIQLQDNDVYRGMAIVRGEQWQIRSTAPLHPGQTVQIQARHGLVLDVAIVNEPHPGES</sequence>
<dbReference type="SUPFAM" id="SSF52096">
    <property type="entry name" value="ClpP/crotonase"/>
    <property type="match status" value="1"/>
</dbReference>
<dbReference type="InterPro" id="IPR029045">
    <property type="entry name" value="ClpP/crotonase-like_dom_sf"/>
</dbReference>
<dbReference type="InterPro" id="IPR056738">
    <property type="entry name" value="NfeD1b_N"/>
</dbReference>
<comment type="caution">
    <text evidence="5">The sequence shown here is derived from an EMBL/GenBank/DDBJ whole genome shotgun (WGS) entry which is preliminary data.</text>
</comment>
<feature type="transmembrane region" description="Helical" evidence="1">
    <location>
        <begin position="238"/>
        <end position="260"/>
    </location>
</feature>